<gene>
    <name evidence="2" type="ORF">ENR15_07310</name>
</gene>
<dbReference type="PANTHER" id="PTHR35580">
    <property type="entry name" value="CELL SURFACE GLYCOPROTEIN (S-LAYER PROTEIN)-LIKE PROTEIN"/>
    <property type="match status" value="1"/>
</dbReference>
<organism evidence="2">
    <name type="scientific">Planktothricoides sp. SpSt-374</name>
    <dbReference type="NCBI Taxonomy" id="2282167"/>
    <lineage>
        <taxon>Bacteria</taxon>
        <taxon>Bacillati</taxon>
        <taxon>Cyanobacteriota</taxon>
        <taxon>Cyanophyceae</taxon>
        <taxon>Oscillatoriophycideae</taxon>
        <taxon>Oscillatoriales</taxon>
        <taxon>Oscillatoriaceae</taxon>
        <taxon>Planktothricoides</taxon>
    </lineage>
</organism>
<dbReference type="InterPro" id="IPR052918">
    <property type="entry name" value="Motility_Chemotaxis_Reg"/>
</dbReference>
<dbReference type="PANTHER" id="PTHR35580:SF1">
    <property type="entry name" value="PHYTASE-LIKE DOMAIN-CONTAINING PROTEIN"/>
    <property type="match status" value="1"/>
</dbReference>
<dbReference type="EMBL" id="DSPX01000070">
    <property type="protein sequence ID" value="HGG00448.1"/>
    <property type="molecule type" value="Genomic_DNA"/>
</dbReference>
<dbReference type="InterPro" id="IPR011042">
    <property type="entry name" value="6-blade_b-propeller_TolB-like"/>
</dbReference>
<dbReference type="Pfam" id="PF06739">
    <property type="entry name" value="SBBP"/>
    <property type="match status" value="6"/>
</dbReference>
<dbReference type="Pfam" id="PF25778">
    <property type="entry name" value="DUF7948"/>
    <property type="match status" value="1"/>
</dbReference>
<sequence length="1101" mass="116403">MQDLLGIEGVKTAANLGLAITDDLPILPGDWESVGASNSNSLGSGIFSIRDGKNDNLNGTLTGFDLGATIAETSPELAPPEGPGDPITGDVTTATSNLPLSFIANTGQAAENVHALVKGAGYTIFFTPEEISFQMASGDTTTEVELSFIGANTSPIVAGKDLLPGVANFITGNNPSQWWTDVPTYESLVYQDLYPGIDLIYSGQEGQLKSDFILAPGADYNQIRLNYSGIEGMRIGDDGSLILDTPGGELTESPPIAFQEIDNQRVPVAADYLLLESNPGQVGFAVGDYNPAYPLIIDPTLAYSTYLGGSGADIGAGIAVDGEGNVYITGSTTSVDFPNQNPLPASITSDAFVTKLFKDGTRVVYSTYLGGLANDAGNGIAVDNDGNVYVSGVTASSNFPIQSPLQPGFAGNPDAFITKLNPNGNGIIYSTFLGGTGNDSASKIVLDGDENAYVVGTTTSSDFPITGNGVQQEFGGTIDAFVAKIDKSGTSLAYATYLGGRDDEEGGDIAVDASGNAYVTGTTFSANFPTTEGTFQPTLGNLNFRQSDGFVSKLNADGSGLVYSTYLGGSDDEKAYGIAVDSAGSAYVTGSTGRLPVQVAFNPDGDPLPVFRDFPTQFPLQEDFSVIAGSFDTDGFVTKLSADGSGLEYSTYLGGGLGIDTGISIAVDAFGRAYVTGTTRSLDFPVAEAIQTTNNGEDDVFLTQFSPDGTSLEYSTFLGGAKSDTVGDMALDNNGHLYLVGSANSTDFPTESEFQGSSGGLTDVFLAKIVPTGVRVFQGFESFVELITDAGRDPLRLFFDEGFYLANNPDVRASVAAGAFRNGLEHFNLVGQFERRQPSPLFNEVLYLQANPDVAAAVANRTVSSGFTHFVQSGFFEGRDRRTQLFDETYYFDANPDIAAAVRGGAVKSGYEHFIRFGQSEGRTPNPLFDQRFYNLANPSVAADIAAGRFRSAFDHFTTFGEREGRSPSAAYNQSFYLARNPDVVAAIAAGQYRSGYEHFLRVGQAEGRTGSAFFDEKFYLANNPDIAAAVAAGAYRSGFEHFMRFGQTEGRAPSGFYNETYYLTNNPDIAAAVRNGTFRSGFEHFAALGFAEGRLGISRN</sequence>
<dbReference type="AlphaFoldDB" id="A0A7C3ZVB8"/>
<name>A0A7C3ZVB8_9CYAN</name>
<reference evidence="2" key="1">
    <citation type="journal article" date="2020" name="mSystems">
        <title>Genome- and Community-Level Interaction Insights into Carbon Utilization and Element Cycling Functions of Hydrothermarchaeota in Hydrothermal Sediment.</title>
        <authorList>
            <person name="Zhou Z."/>
            <person name="Liu Y."/>
            <person name="Xu W."/>
            <person name="Pan J."/>
            <person name="Luo Z.H."/>
            <person name="Li M."/>
        </authorList>
    </citation>
    <scope>NUCLEOTIDE SEQUENCE [LARGE SCALE GENOMIC DNA]</scope>
    <source>
        <strain evidence="2">SpSt-374</strain>
    </source>
</reference>
<dbReference type="SUPFAM" id="SSF101898">
    <property type="entry name" value="NHL repeat"/>
    <property type="match status" value="1"/>
</dbReference>
<dbReference type="InterPro" id="IPR010620">
    <property type="entry name" value="SBBP_repeat"/>
</dbReference>
<protein>
    <recommendedName>
        <fullName evidence="1">DUF7948 domain-containing protein</fullName>
    </recommendedName>
</protein>
<evidence type="ECO:0000313" key="2">
    <source>
        <dbReference type="EMBL" id="HGG00448.1"/>
    </source>
</evidence>
<accession>A0A7C3ZVB8</accession>
<proteinExistence type="predicted"/>
<evidence type="ECO:0000259" key="1">
    <source>
        <dbReference type="Pfam" id="PF25778"/>
    </source>
</evidence>
<feature type="domain" description="DUF7948" evidence="1">
    <location>
        <begin position="102"/>
        <end position="300"/>
    </location>
</feature>
<dbReference type="InterPro" id="IPR057708">
    <property type="entry name" value="DUF7948"/>
</dbReference>
<dbReference type="Gene3D" id="2.120.10.30">
    <property type="entry name" value="TolB, C-terminal domain"/>
    <property type="match status" value="1"/>
</dbReference>
<comment type="caution">
    <text evidence="2">The sequence shown here is derived from an EMBL/GenBank/DDBJ whole genome shotgun (WGS) entry which is preliminary data.</text>
</comment>